<feature type="compositionally biased region" description="Basic and acidic residues" evidence="1">
    <location>
        <begin position="1"/>
        <end position="11"/>
    </location>
</feature>
<organism evidence="2 3">
    <name type="scientific">Terrabacter carboxydivorans</name>
    <dbReference type="NCBI Taxonomy" id="619730"/>
    <lineage>
        <taxon>Bacteria</taxon>
        <taxon>Bacillati</taxon>
        <taxon>Actinomycetota</taxon>
        <taxon>Actinomycetes</taxon>
        <taxon>Micrococcales</taxon>
        <taxon>Intrasporangiaceae</taxon>
        <taxon>Terrabacter</taxon>
    </lineage>
</organism>
<name>A0ABN3M907_9MICO</name>
<dbReference type="EMBL" id="BAAARE010000021">
    <property type="protein sequence ID" value="GAA2496940.1"/>
    <property type="molecule type" value="Genomic_DNA"/>
</dbReference>
<evidence type="ECO:0000256" key="1">
    <source>
        <dbReference type="SAM" id="MobiDB-lite"/>
    </source>
</evidence>
<accession>A0ABN3M907</accession>
<keyword evidence="3" id="KW-1185">Reference proteome</keyword>
<feature type="compositionally biased region" description="Pro residues" evidence="1">
    <location>
        <begin position="20"/>
        <end position="29"/>
    </location>
</feature>
<sequence length="75" mass="7954">MNDVTPHESHLQSDGSVFPPVTPDPPAPPGQAEIRVPDIVPVKTPDGPDRAADTRETRTATSETAGVREQAPETD</sequence>
<dbReference type="Proteomes" id="UP001500730">
    <property type="component" value="Unassembled WGS sequence"/>
</dbReference>
<reference evidence="2 3" key="1">
    <citation type="journal article" date="2019" name="Int. J. Syst. Evol. Microbiol.">
        <title>The Global Catalogue of Microorganisms (GCM) 10K type strain sequencing project: providing services to taxonomists for standard genome sequencing and annotation.</title>
        <authorList>
            <consortium name="The Broad Institute Genomics Platform"/>
            <consortium name="The Broad Institute Genome Sequencing Center for Infectious Disease"/>
            <person name="Wu L."/>
            <person name="Ma J."/>
        </authorList>
    </citation>
    <scope>NUCLEOTIDE SEQUENCE [LARGE SCALE GENOMIC DNA]</scope>
    <source>
        <strain evidence="2 3">JCM 16259</strain>
    </source>
</reference>
<feature type="compositionally biased region" description="Basic and acidic residues" evidence="1">
    <location>
        <begin position="46"/>
        <end position="58"/>
    </location>
</feature>
<feature type="region of interest" description="Disordered" evidence="1">
    <location>
        <begin position="1"/>
        <end position="75"/>
    </location>
</feature>
<gene>
    <name evidence="2" type="ORF">GCM10009858_38990</name>
</gene>
<evidence type="ECO:0000313" key="3">
    <source>
        <dbReference type="Proteomes" id="UP001500730"/>
    </source>
</evidence>
<protein>
    <submittedName>
        <fullName evidence="2">Uncharacterized protein</fullName>
    </submittedName>
</protein>
<comment type="caution">
    <text evidence="2">The sequence shown here is derived from an EMBL/GenBank/DDBJ whole genome shotgun (WGS) entry which is preliminary data.</text>
</comment>
<evidence type="ECO:0000313" key="2">
    <source>
        <dbReference type="EMBL" id="GAA2496940.1"/>
    </source>
</evidence>
<proteinExistence type="predicted"/>